<dbReference type="AlphaFoldDB" id="A0A8J4EUQ2"/>
<evidence type="ECO:0000313" key="2">
    <source>
        <dbReference type="EMBL" id="GIL47440.1"/>
    </source>
</evidence>
<protein>
    <submittedName>
        <fullName evidence="2">Uncharacterized protein</fullName>
    </submittedName>
</protein>
<evidence type="ECO:0000313" key="3">
    <source>
        <dbReference type="Proteomes" id="UP000747399"/>
    </source>
</evidence>
<name>A0A8J4EUQ2_9CHLO</name>
<reference evidence="2" key="1">
    <citation type="journal article" date="2021" name="Proc. Natl. Acad. Sci. U.S.A.">
        <title>Three genomes in the algal genus Volvox reveal the fate of a haploid sex-determining region after a transition to homothallism.</title>
        <authorList>
            <person name="Yamamoto K."/>
            <person name="Hamaji T."/>
            <person name="Kawai-Toyooka H."/>
            <person name="Matsuzaki R."/>
            <person name="Takahashi F."/>
            <person name="Nishimura Y."/>
            <person name="Kawachi M."/>
            <person name="Noguchi H."/>
            <person name="Minakuchi Y."/>
            <person name="Umen J.G."/>
            <person name="Toyoda A."/>
            <person name="Nozaki H."/>
        </authorList>
    </citation>
    <scope>NUCLEOTIDE SEQUENCE</scope>
    <source>
        <strain evidence="2">NIES-3780</strain>
    </source>
</reference>
<proteinExistence type="predicted"/>
<feature type="region of interest" description="Disordered" evidence="1">
    <location>
        <begin position="1"/>
        <end position="24"/>
    </location>
</feature>
<evidence type="ECO:0000256" key="1">
    <source>
        <dbReference type="SAM" id="MobiDB-lite"/>
    </source>
</evidence>
<sequence length="120" mass="12608">MFQQPWSGDMSAAPPGGPMHSEGIPAWLNITAGSSGGEVAPAGWHIGGDDVLLPLCTVMRHREPMALVGVEASSAESVAMDGGGMLHTLPTERSHFTCDKTFPRQGVAEPFMYSVEDPAS</sequence>
<accession>A0A8J4EUQ2</accession>
<keyword evidence="3" id="KW-1185">Reference proteome</keyword>
<organism evidence="2 3">
    <name type="scientific">Volvox africanus</name>
    <dbReference type="NCBI Taxonomy" id="51714"/>
    <lineage>
        <taxon>Eukaryota</taxon>
        <taxon>Viridiplantae</taxon>
        <taxon>Chlorophyta</taxon>
        <taxon>core chlorophytes</taxon>
        <taxon>Chlorophyceae</taxon>
        <taxon>CS clade</taxon>
        <taxon>Chlamydomonadales</taxon>
        <taxon>Volvocaceae</taxon>
        <taxon>Volvox</taxon>
    </lineage>
</organism>
<dbReference type="EMBL" id="BNCO01000004">
    <property type="protein sequence ID" value="GIL47440.1"/>
    <property type="molecule type" value="Genomic_DNA"/>
</dbReference>
<comment type="caution">
    <text evidence="2">The sequence shown here is derived from an EMBL/GenBank/DDBJ whole genome shotgun (WGS) entry which is preliminary data.</text>
</comment>
<dbReference type="Proteomes" id="UP000747399">
    <property type="component" value="Unassembled WGS sequence"/>
</dbReference>
<gene>
    <name evidence="2" type="ORF">Vafri_4260</name>
</gene>